<sequence>TEEARPDLIQTNLLDNLLLLFIKYTESPTLSEQFQLEYQELMTEQAAEDLALSKSNQELLEILSRYTTIEEPTYFLSLASLLEKQAIYSIQAQTMTAYFLFQGEPAWKAFLQQELAAYLGTRVKLQAIEYVELSQLTLNEADII</sequence>
<dbReference type="AlphaFoldDB" id="A0A7Z1MZV2"/>
<dbReference type="Gene3D" id="3.40.50.2300">
    <property type="match status" value="1"/>
</dbReference>
<protein>
    <submittedName>
        <fullName evidence="1">Uncharacterized protein</fullName>
    </submittedName>
</protein>
<dbReference type="Pfam" id="PF18333">
    <property type="entry name" value="ssDNA_DBD"/>
    <property type="match status" value="1"/>
</dbReference>
<dbReference type="EMBL" id="PGWX01000402">
    <property type="protein sequence ID" value="PPJ71812.1"/>
    <property type="molecule type" value="Genomic_DNA"/>
</dbReference>
<dbReference type="Gene3D" id="1.10.1790.30">
    <property type="match status" value="1"/>
</dbReference>
<reference evidence="1 2" key="1">
    <citation type="submission" date="2017-11" db="EMBL/GenBank/DDBJ databases">
        <authorList>
            <person name="Founou R.C."/>
            <person name="Founou L."/>
            <person name="Allam M."/>
            <person name="Ismail A."/>
            <person name="Essack S.Y."/>
        </authorList>
    </citation>
    <scope>NUCLEOTIDE SEQUENCE [LARGE SCALE GENOMIC DNA]</scope>
    <source>
        <strain evidence="1 2">G811N2B1</strain>
    </source>
</reference>
<evidence type="ECO:0000313" key="1">
    <source>
        <dbReference type="EMBL" id="PPJ71812.1"/>
    </source>
</evidence>
<evidence type="ECO:0000313" key="2">
    <source>
        <dbReference type="Proteomes" id="UP000238153"/>
    </source>
</evidence>
<comment type="caution">
    <text evidence="1">The sequence shown here is derived from an EMBL/GenBank/DDBJ whole genome shotgun (WGS) entry which is preliminary data.</text>
</comment>
<dbReference type="Proteomes" id="UP000238153">
    <property type="component" value="Unassembled WGS sequence"/>
</dbReference>
<organism evidence="1 2">
    <name type="scientific">Staphylococcus haemolyticus</name>
    <dbReference type="NCBI Taxonomy" id="1283"/>
    <lineage>
        <taxon>Bacteria</taxon>
        <taxon>Bacillati</taxon>
        <taxon>Bacillota</taxon>
        <taxon>Bacilli</taxon>
        <taxon>Bacillales</taxon>
        <taxon>Staphylococcaceae</taxon>
        <taxon>Staphylococcus</taxon>
    </lineage>
</organism>
<feature type="non-terminal residue" evidence="1">
    <location>
        <position position="144"/>
    </location>
</feature>
<name>A0A7Z1MZV2_STAHA</name>
<accession>A0A7Z1MZV2</accession>
<feature type="non-terminal residue" evidence="1">
    <location>
        <position position="1"/>
    </location>
</feature>
<proteinExistence type="predicted"/>
<gene>
    <name evidence="1" type="ORF">CV019_11805</name>
</gene>